<keyword evidence="6" id="KW-0961">Cell wall biogenesis/degradation</keyword>
<evidence type="ECO:0000256" key="5">
    <source>
        <dbReference type="ARBA" id="ARBA00023136"/>
    </source>
</evidence>
<protein>
    <recommendedName>
        <fullName evidence="6">Expansin</fullName>
    </recommendedName>
</protein>
<dbReference type="InterPro" id="IPR009009">
    <property type="entry name" value="RlpA-like_DPBB"/>
</dbReference>
<dbReference type="InterPro" id="IPR007118">
    <property type="entry name" value="Expan_Lol_pI"/>
</dbReference>
<comment type="subcellular location">
    <subcellularLocation>
        <location evidence="6">Secreted</location>
        <location evidence="6">Cell wall</location>
    </subcellularLocation>
    <subcellularLocation>
        <location evidence="6">Membrane</location>
        <topology evidence="6">Peripheral membrane protein</topology>
    </subcellularLocation>
</comment>
<dbReference type="OMA" id="TRMMEYL"/>
<dbReference type="PROSITE" id="PS51257">
    <property type="entry name" value="PROKAR_LIPOPROTEIN"/>
    <property type="match status" value="1"/>
</dbReference>
<dbReference type="GO" id="GO:0005576">
    <property type="term" value="C:extracellular region"/>
    <property type="evidence" value="ECO:0007669"/>
    <property type="project" value="InterPro"/>
</dbReference>
<dbReference type="EMBL" id="BFEA01000128">
    <property type="protein sequence ID" value="GBG70289.1"/>
    <property type="molecule type" value="Genomic_DNA"/>
</dbReference>
<dbReference type="OrthoDB" id="5823761at2759"/>
<name>A0A388KJS8_CHABU</name>
<dbReference type="GO" id="GO:0016020">
    <property type="term" value="C:membrane"/>
    <property type="evidence" value="ECO:0007669"/>
    <property type="project" value="UniProtKB-SubCell"/>
</dbReference>
<comment type="similarity">
    <text evidence="1 6">Belongs to the expansin family. Expansin A subfamily.</text>
</comment>
<dbReference type="PROSITE" id="PS50842">
    <property type="entry name" value="EXPANSIN_EG45"/>
    <property type="match status" value="1"/>
</dbReference>
<feature type="signal peptide" evidence="6">
    <location>
        <begin position="1"/>
        <end position="30"/>
    </location>
</feature>
<evidence type="ECO:0000313" key="9">
    <source>
        <dbReference type="Proteomes" id="UP000265515"/>
    </source>
</evidence>
<dbReference type="PRINTS" id="PR01226">
    <property type="entry name" value="EXPANSIN"/>
</dbReference>
<dbReference type="AlphaFoldDB" id="A0A388KJS8"/>
<proteinExistence type="inferred from homology"/>
<dbReference type="InterPro" id="IPR002963">
    <property type="entry name" value="Expansin"/>
</dbReference>
<keyword evidence="9" id="KW-1185">Reference proteome</keyword>
<comment type="function">
    <text evidence="6">Causes loosening and extension of plant cell walls by disrupting non-covalent bonding between cellulose microfibrils and matrix glucans. No enzymatic activity has been found.</text>
</comment>
<accession>A0A388KJS8</accession>
<gene>
    <name evidence="8" type="ORF">CBR_g6416</name>
</gene>
<reference evidence="8 9" key="1">
    <citation type="journal article" date="2018" name="Cell">
        <title>The Chara Genome: Secondary Complexity and Implications for Plant Terrestrialization.</title>
        <authorList>
            <person name="Nishiyama T."/>
            <person name="Sakayama H."/>
            <person name="Vries J.D."/>
            <person name="Buschmann H."/>
            <person name="Saint-Marcoux D."/>
            <person name="Ullrich K.K."/>
            <person name="Haas F.B."/>
            <person name="Vanderstraeten L."/>
            <person name="Becker D."/>
            <person name="Lang D."/>
            <person name="Vosolsobe S."/>
            <person name="Rombauts S."/>
            <person name="Wilhelmsson P.K.I."/>
            <person name="Janitza P."/>
            <person name="Kern R."/>
            <person name="Heyl A."/>
            <person name="Rumpler F."/>
            <person name="Villalobos L.I.A.C."/>
            <person name="Clay J.M."/>
            <person name="Skokan R."/>
            <person name="Toyoda A."/>
            <person name="Suzuki Y."/>
            <person name="Kagoshima H."/>
            <person name="Schijlen E."/>
            <person name="Tajeshwar N."/>
            <person name="Catarino B."/>
            <person name="Hetherington A.J."/>
            <person name="Saltykova A."/>
            <person name="Bonnot C."/>
            <person name="Breuninger H."/>
            <person name="Symeonidi A."/>
            <person name="Radhakrishnan G.V."/>
            <person name="Van Nieuwerburgh F."/>
            <person name="Deforce D."/>
            <person name="Chang C."/>
            <person name="Karol K.G."/>
            <person name="Hedrich R."/>
            <person name="Ulvskov P."/>
            <person name="Glockner G."/>
            <person name="Delwiche C.F."/>
            <person name="Petrasek J."/>
            <person name="Van de Peer Y."/>
            <person name="Friml J."/>
            <person name="Beilby M."/>
            <person name="Dolan L."/>
            <person name="Kohara Y."/>
            <person name="Sugano S."/>
            <person name="Fujiyama A."/>
            <person name="Delaux P.-M."/>
            <person name="Quint M."/>
            <person name="TheiBen G."/>
            <person name="Hagemann M."/>
            <person name="Harholt J."/>
            <person name="Dunand C."/>
            <person name="Zachgo S."/>
            <person name="Langdale J."/>
            <person name="Maumus F."/>
            <person name="Straeten D.V.D."/>
            <person name="Gould S.B."/>
            <person name="Rensing S.A."/>
        </authorList>
    </citation>
    <scope>NUCLEOTIDE SEQUENCE [LARGE SCALE GENOMIC DNA]</scope>
    <source>
        <strain evidence="8 9">S276</strain>
    </source>
</reference>
<dbReference type="PANTHER" id="PTHR31867">
    <property type="entry name" value="EXPANSIN-A15"/>
    <property type="match status" value="1"/>
</dbReference>
<organism evidence="8 9">
    <name type="scientific">Chara braunii</name>
    <name type="common">Braun's stonewort</name>
    <dbReference type="NCBI Taxonomy" id="69332"/>
    <lineage>
        <taxon>Eukaryota</taxon>
        <taxon>Viridiplantae</taxon>
        <taxon>Streptophyta</taxon>
        <taxon>Charophyceae</taxon>
        <taxon>Charales</taxon>
        <taxon>Characeae</taxon>
        <taxon>Chara</taxon>
    </lineage>
</organism>
<dbReference type="InterPro" id="IPR007112">
    <property type="entry name" value="Expansin/allergen_DPBB_dom"/>
</dbReference>
<keyword evidence="3 6" id="KW-0964">Secreted</keyword>
<dbReference type="InterPro" id="IPR007117">
    <property type="entry name" value="Expansin_CBD"/>
</dbReference>
<dbReference type="GO" id="GO:0009664">
    <property type="term" value="P:plant-type cell wall organization"/>
    <property type="evidence" value="ECO:0007669"/>
    <property type="project" value="InterPro"/>
</dbReference>
<dbReference type="PRINTS" id="PR01225">
    <property type="entry name" value="EXPANSNFAMLY"/>
</dbReference>
<dbReference type="Gramene" id="GBG70289">
    <property type="protein sequence ID" value="GBG70289"/>
    <property type="gene ID" value="CBR_g6416"/>
</dbReference>
<evidence type="ECO:0000313" key="8">
    <source>
        <dbReference type="EMBL" id="GBG70289.1"/>
    </source>
</evidence>
<keyword evidence="5" id="KW-0472">Membrane</keyword>
<sequence>MDAKFGSQFARSLAAVCLLVACCCVPSVDGGILNGVANRLGLCNPPDEQWQSGTGTFYSGGHGGACGFAGLGYSIFAENYVAVSTALWNSGAACGTCLEVRCKGPSSACIAGATIKVTVTDFCPNTYPNLAHCGTDKHHLDLGENVFPKIAARSVGVIDLEYRRVPCVQAPSITVSVEGNQYGYLALNLMRLPGAGTVAQLEIKGANGAYEQCRRDWGNTFVRTGKPIEAPLSLRVSVGGICTFEAKDCIKSLNFGSSVTCSYN</sequence>
<evidence type="ECO:0000259" key="7">
    <source>
        <dbReference type="PROSITE" id="PS50842"/>
    </source>
</evidence>
<evidence type="ECO:0000256" key="2">
    <source>
        <dbReference type="ARBA" id="ARBA00022512"/>
    </source>
</evidence>
<evidence type="ECO:0000256" key="1">
    <source>
        <dbReference type="ARBA" id="ARBA00005392"/>
    </source>
</evidence>
<dbReference type="SMART" id="SM00837">
    <property type="entry name" value="DPBB_1"/>
    <property type="match status" value="1"/>
</dbReference>
<dbReference type="SUPFAM" id="SSF50685">
    <property type="entry name" value="Barwin-like endoglucanases"/>
    <property type="match status" value="1"/>
</dbReference>
<dbReference type="STRING" id="69332.A0A388KJS8"/>
<feature type="domain" description="Expansin-like EG45" evidence="7">
    <location>
        <begin position="63"/>
        <end position="172"/>
    </location>
</feature>
<evidence type="ECO:0000256" key="3">
    <source>
        <dbReference type="ARBA" id="ARBA00022525"/>
    </source>
</evidence>
<dbReference type="Gene3D" id="2.60.40.760">
    <property type="entry name" value="Expansin, cellulose-binding-like domain"/>
    <property type="match status" value="1"/>
</dbReference>
<dbReference type="Gene3D" id="2.40.40.10">
    <property type="entry name" value="RlpA-like domain"/>
    <property type="match status" value="1"/>
</dbReference>
<keyword evidence="2 6" id="KW-0134">Cell wall</keyword>
<feature type="chain" id="PRO_5017102782" description="Expansin" evidence="6">
    <location>
        <begin position="31"/>
        <end position="264"/>
    </location>
</feature>
<dbReference type="SUPFAM" id="SSF49590">
    <property type="entry name" value="PHL pollen allergen"/>
    <property type="match status" value="1"/>
</dbReference>
<evidence type="ECO:0000256" key="6">
    <source>
        <dbReference type="RuleBase" id="RU365023"/>
    </source>
</evidence>
<dbReference type="Pfam" id="PF01357">
    <property type="entry name" value="Expansin_C"/>
    <property type="match status" value="1"/>
</dbReference>
<keyword evidence="4 6" id="KW-0732">Signal</keyword>
<dbReference type="Pfam" id="PF03330">
    <property type="entry name" value="DPBB_1"/>
    <property type="match status" value="1"/>
</dbReference>
<dbReference type="Proteomes" id="UP000265515">
    <property type="component" value="Unassembled WGS sequence"/>
</dbReference>
<evidence type="ECO:0000256" key="4">
    <source>
        <dbReference type="ARBA" id="ARBA00022729"/>
    </source>
</evidence>
<comment type="caution">
    <text evidence="8">The sequence shown here is derived from an EMBL/GenBank/DDBJ whole genome shotgun (WGS) entry which is preliminary data.</text>
</comment>
<dbReference type="InterPro" id="IPR036908">
    <property type="entry name" value="RlpA-like_sf"/>
</dbReference>
<dbReference type="InterPro" id="IPR036749">
    <property type="entry name" value="Expansin_CBD_sf"/>
</dbReference>